<reference evidence="1 2" key="1">
    <citation type="submission" date="2018-12" db="EMBL/GenBank/DDBJ databases">
        <title>The Draft Genome Sequence of the Soil Bacterium Pedobacter tournemirensis R1.</title>
        <authorList>
            <person name="He J."/>
        </authorList>
    </citation>
    <scope>NUCLEOTIDE SEQUENCE [LARGE SCALE GENOMIC DNA]</scope>
    <source>
        <strain evidence="1 2">R1</strain>
    </source>
</reference>
<accession>A0A4Q0M6I5</accession>
<evidence type="ECO:0000313" key="1">
    <source>
        <dbReference type="EMBL" id="RXF68660.1"/>
    </source>
</evidence>
<dbReference type="SUPFAM" id="SSF158682">
    <property type="entry name" value="TerB-like"/>
    <property type="match status" value="1"/>
</dbReference>
<dbReference type="RefSeq" id="WP_128770291.1">
    <property type="nucleotide sequence ID" value="NZ_RXOC01000010.1"/>
</dbReference>
<proteinExistence type="predicted"/>
<dbReference type="Gene3D" id="1.10.3680.10">
    <property type="entry name" value="TerB-like"/>
    <property type="match status" value="1"/>
</dbReference>
<gene>
    <name evidence="1" type="ORF">EKH83_15135</name>
</gene>
<name>A0A4Q0M6I5_9SPHI</name>
<comment type="caution">
    <text evidence="1">The sequence shown here is derived from an EMBL/GenBank/DDBJ whole genome shotgun (WGS) entry which is preliminary data.</text>
</comment>
<dbReference type="InterPro" id="IPR029024">
    <property type="entry name" value="TerB-like"/>
</dbReference>
<organism evidence="1 2">
    <name type="scientific">Arcticibacter tournemirensis</name>
    <dbReference type="NCBI Taxonomy" id="699437"/>
    <lineage>
        <taxon>Bacteria</taxon>
        <taxon>Pseudomonadati</taxon>
        <taxon>Bacteroidota</taxon>
        <taxon>Sphingobacteriia</taxon>
        <taxon>Sphingobacteriales</taxon>
        <taxon>Sphingobacteriaceae</taxon>
        <taxon>Arcticibacter</taxon>
    </lineage>
</organism>
<protein>
    <recommendedName>
        <fullName evidence="3">TerB family tellurite resistance protein</fullName>
    </recommendedName>
</protein>
<evidence type="ECO:0008006" key="3">
    <source>
        <dbReference type="Google" id="ProtNLM"/>
    </source>
</evidence>
<evidence type="ECO:0000313" key="2">
    <source>
        <dbReference type="Proteomes" id="UP000290848"/>
    </source>
</evidence>
<sequence length="127" mass="14517">MKQSLEDVLDTRQKKLAFFQNVMLIAAADKYLDQGEGDLLLFIGNKLELTPDDVSPIIDNLPVLSFIIPDDGLQKTLELQALVQMMTQDGQVHDKEYILCLDYANRIGYSKEILDDMIDQFTNVHQR</sequence>
<dbReference type="EMBL" id="RXOC01000010">
    <property type="protein sequence ID" value="RXF68660.1"/>
    <property type="molecule type" value="Genomic_DNA"/>
</dbReference>
<dbReference type="Proteomes" id="UP000290848">
    <property type="component" value="Unassembled WGS sequence"/>
</dbReference>
<dbReference type="AlphaFoldDB" id="A0A4Q0M6I5"/>